<proteinExistence type="predicted"/>
<dbReference type="InterPro" id="IPR052998">
    <property type="entry name" value="Hetero-Diels-Alderase-like"/>
</dbReference>
<evidence type="ECO:0000313" key="3">
    <source>
        <dbReference type="Proteomes" id="UP001295740"/>
    </source>
</evidence>
<name>A0AAI8VNL7_9PEZI</name>
<dbReference type="EMBL" id="CAUWAG010000010">
    <property type="protein sequence ID" value="CAJ2507615.1"/>
    <property type="molecule type" value="Genomic_DNA"/>
</dbReference>
<protein>
    <submittedName>
        <fullName evidence="2">Uu.00g088010.m01.CDS01</fullName>
    </submittedName>
</protein>
<accession>A0AAI8VNL7</accession>
<sequence>MIFPKPQSILALVFGLSLAMASPLHAVRAASLPLPSRTIFQLNETDTWFENIAVRANGDLLVTMLQPAATVYTLKQPYSSSPEFSIVHTFDNANGTLGIVETSPDVFLVVSGQFSSLAVPVPGSLVAWELSLVDPEPTVREIVSFADIELANGLTKVPTDDDSNIVLVADSVAGSVWRFDFNTGAHEVVLHTEEMAPVPNATTISLGINGVHFRDGYLYFSNSDLLTIYRVRFDQQGYPAPNATVDIVATIDAVPVDDFTIDRKGYLWAATNFDNKVVAIRPDGSSVVVAGGLTELTVAGDTADAFGRTQDDFHVLYVVTGGGLASPVNGTITEPAKIVAINTAGFE</sequence>
<dbReference type="Proteomes" id="UP001295740">
    <property type="component" value="Unassembled WGS sequence"/>
</dbReference>
<dbReference type="SUPFAM" id="SSF63829">
    <property type="entry name" value="Calcium-dependent phosphotriesterase"/>
    <property type="match status" value="1"/>
</dbReference>
<feature type="chain" id="PRO_5042476236" evidence="1">
    <location>
        <begin position="22"/>
        <end position="347"/>
    </location>
</feature>
<reference evidence="2" key="1">
    <citation type="submission" date="2023-10" db="EMBL/GenBank/DDBJ databases">
        <authorList>
            <person name="Hackl T."/>
        </authorList>
    </citation>
    <scope>NUCLEOTIDE SEQUENCE</scope>
</reference>
<dbReference type="PANTHER" id="PTHR42060">
    <property type="entry name" value="NHL REPEAT-CONTAINING PROTEIN-RELATED"/>
    <property type="match status" value="1"/>
</dbReference>
<dbReference type="InterPro" id="IPR011042">
    <property type="entry name" value="6-blade_b-propeller_TolB-like"/>
</dbReference>
<organism evidence="2 3">
    <name type="scientific">Anthostomella pinea</name>
    <dbReference type="NCBI Taxonomy" id="933095"/>
    <lineage>
        <taxon>Eukaryota</taxon>
        <taxon>Fungi</taxon>
        <taxon>Dikarya</taxon>
        <taxon>Ascomycota</taxon>
        <taxon>Pezizomycotina</taxon>
        <taxon>Sordariomycetes</taxon>
        <taxon>Xylariomycetidae</taxon>
        <taxon>Xylariales</taxon>
        <taxon>Xylariaceae</taxon>
        <taxon>Anthostomella</taxon>
    </lineage>
</organism>
<dbReference type="PANTHER" id="PTHR42060:SF1">
    <property type="entry name" value="NHL REPEAT-CONTAINING PROTEIN"/>
    <property type="match status" value="1"/>
</dbReference>
<evidence type="ECO:0000256" key="1">
    <source>
        <dbReference type="SAM" id="SignalP"/>
    </source>
</evidence>
<keyword evidence="3" id="KW-1185">Reference proteome</keyword>
<comment type="caution">
    <text evidence="2">The sequence shown here is derived from an EMBL/GenBank/DDBJ whole genome shotgun (WGS) entry which is preliminary data.</text>
</comment>
<feature type="signal peptide" evidence="1">
    <location>
        <begin position="1"/>
        <end position="21"/>
    </location>
</feature>
<evidence type="ECO:0000313" key="2">
    <source>
        <dbReference type="EMBL" id="CAJ2507615.1"/>
    </source>
</evidence>
<dbReference type="Gene3D" id="2.120.10.30">
    <property type="entry name" value="TolB, C-terminal domain"/>
    <property type="match status" value="1"/>
</dbReference>
<gene>
    <name evidence="2" type="ORF">KHLLAP_LOCUS8083</name>
</gene>
<dbReference type="AlphaFoldDB" id="A0AAI8VNL7"/>
<keyword evidence="1" id="KW-0732">Signal</keyword>